<dbReference type="SUPFAM" id="SSF82784">
    <property type="entry name" value="OsmC-like"/>
    <property type="match status" value="1"/>
</dbReference>
<evidence type="ECO:0000313" key="1">
    <source>
        <dbReference type="EMBL" id="MET4575671.1"/>
    </source>
</evidence>
<sequence>MATSPIAAALHRFETLLQRRPGAGLQDDAPATARWEGGARVIALHGNGQRVLTDMPAEFGGVGNDVTPGWLFRAALASCATTSIVLQAAREGIALGALELRASSRSDTRGLLGMQGADGKPVDPAPGELQLQVRISADDVAPELLRVLVEKALRCSPIPSATQQALPLAVHIDTN</sequence>
<dbReference type="RefSeq" id="WP_354441287.1">
    <property type="nucleotide sequence ID" value="NZ_JBEPSH010000002.1"/>
</dbReference>
<reference evidence="1 2" key="1">
    <citation type="submission" date="2024-06" db="EMBL/GenBank/DDBJ databases">
        <title>Sorghum-associated microbial communities from plants grown in Nebraska, USA.</title>
        <authorList>
            <person name="Schachtman D."/>
        </authorList>
    </citation>
    <scope>NUCLEOTIDE SEQUENCE [LARGE SCALE GENOMIC DNA]</scope>
    <source>
        <strain evidence="1 2">2709</strain>
    </source>
</reference>
<dbReference type="InterPro" id="IPR003718">
    <property type="entry name" value="OsmC/Ohr_fam"/>
</dbReference>
<keyword evidence="2" id="KW-1185">Reference proteome</keyword>
<protein>
    <submittedName>
        <fullName evidence="1">OsmC-like protein</fullName>
    </submittedName>
</protein>
<dbReference type="InterPro" id="IPR052924">
    <property type="entry name" value="OsmC/Ohr_hydroprdx_reductase"/>
</dbReference>
<dbReference type="Gene3D" id="3.30.300.20">
    <property type="match status" value="1"/>
</dbReference>
<dbReference type="Proteomes" id="UP001549320">
    <property type="component" value="Unassembled WGS sequence"/>
</dbReference>
<dbReference type="InterPro" id="IPR015946">
    <property type="entry name" value="KH_dom-like_a/b"/>
</dbReference>
<organism evidence="1 2">
    <name type="scientific">Ottowia thiooxydans</name>
    <dbReference type="NCBI Taxonomy" id="219182"/>
    <lineage>
        <taxon>Bacteria</taxon>
        <taxon>Pseudomonadati</taxon>
        <taxon>Pseudomonadota</taxon>
        <taxon>Betaproteobacteria</taxon>
        <taxon>Burkholderiales</taxon>
        <taxon>Comamonadaceae</taxon>
        <taxon>Ottowia</taxon>
    </lineage>
</organism>
<name>A0ABV2Q3S7_9BURK</name>
<dbReference type="PANTHER" id="PTHR35368">
    <property type="entry name" value="HYDROPEROXIDE REDUCTASE"/>
    <property type="match status" value="1"/>
</dbReference>
<proteinExistence type="predicted"/>
<comment type="caution">
    <text evidence="1">The sequence shown here is derived from an EMBL/GenBank/DDBJ whole genome shotgun (WGS) entry which is preliminary data.</text>
</comment>
<dbReference type="InterPro" id="IPR036102">
    <property type="entry name" value="OsmC/Ohrsf"/>
</dbReference>
<dbReference type="PANTHER" id="PTHR35368:SF1">
    <property type="entry name" value="HYDROPEROXIDE REDUCTASE"/>
    <property type="match status" value="1"/>
</dbReference>
<accession>A0ABV2Q3S7</accession>
<gene>
    <name evidence="1" type="ORF">ABIE13_000771</name>
</gene>
<dbReference type="EMBL" id="JBEPSH010000002">
    <property type="protein sequence ID" value="MET4575671.1"/>
    <property type="molecule type" value="Genomic_DNA"/>
</dbReference>
<dbReference type="Pfam" id="PF02566">
    <property type="entry name" value="OsmC"/>
    <property type="match status" value="1"/>
</dbReference>
<evidence type="ECO:0000313" key="2">
    <source>
        <dbReference type="Proteomes" id="UP001549320"/>
    </source>
</evidence>